<accession>A0A936NDR0</accession>
<dbReference type="Proteomes" id="UP000727993">
    <property type="component" value="Unassembled WGS sequence"/>
</dbReference>
<evidence type="ECO:0000313" key="2">
    <source>
        <dbReference type="EMBL" id="MBK9297759.1"/>
    </source>
</evidence>
<feature type="compositionally biased region" description="Basic and acidic residues" evidence="1">
    <location>
        <begin position="90"/>
        <end position="121"/>
    </location>
</feature>
<proteinExistence type="predicted"/>
<dbReference type="AlphaFoldDB" id="A0A936NDR0"/>
<evidence type="ECO:0000313" key="3">
    <source>
        <dbReference type="Proteomes" id="UP000727993"/>
    </source>
</evidence>
<feature type="compositionally biased region" description="Acidic residues" evidence="1">
    <location>
        <begin position="61"/>
        <end position="89"/>
    </location>
</feature>
<feature type="region of interest" description="Disordered" evidence="1">
    <location>
        <begin position="1"/>
        <end position="128"/>
    </location>
</feature>
<sequence length="467" mass="50739">MTSPHDVAGGPNRNGDHAPDRTSAQAGSPGDDPTPSSVAAGPAPLDPGRDDARRAPLDERSADEDNAYPENPTDEVIDDMSDDPADDAATDERRGATIRERLGEAWDDARERRHEEQLEHDAESDDPEGWASALLQTADPKEYFDSVSGLARSDHSSLLSPLEFDPDVPFHYPTATTVEPEPQGIETVQLYAQTASPLFDRQIAAPFADPGRADLLADIHHRLMIDGRNVALITNHGDIVDIAVVLAGLTVAMCDGRTYGVLEEELDLVDLADHFNIMVSRMVTTRAAFGIPAVSVVSNMARTFLSLPQTHSRRRARIDPDLVRASNVLMRADLGRQLAKGGQLLAMAASGSQDLSLAVNFAARVRNAWQGFRGEDNEGPSLHLQPLYSGTMKIMLECEDVLPLAVCMDPKNPATELGSITRVRTEDDCHRVMDWIAAAHQRATGITTVYHDAEDDLLANIRAAISR</sequence>
<comment type="caution">
    <text evidence="2">The sequence shown here is derived from an EMBL/GenBank/DDBJ whole genome shotgun (WGS) entry which is preliminary data.</text>
</comment>
<dbReference type="EMBL" id="JADJZA010000007">
    <property type="protein sequence ID" value="MBK9297759.1"/>
    <property type="molecule type" value="Genomic_DNA"/>
</dbReference>
<feature type="compositionally biased region" description="Basic and acidic residues" evidence="1">
    <location>
        <begin position="47"/>
        <end position="60"/>
    </location>
</feature>
<gene>
    <name evidence="2" type="ORF">IPN02_13200</name>
</gene>
<name>A0A936NDR0_9ACTN</name>
<evidence type="ECO:0000256" key="1">
    <source>
        <dbReference type="SAM" id="MobiDB-lite"/>
    </source>
</evidence>
<organism evidence="2 3">
    <name type="scientific">Candidatus Neomicrothrix subdominans</name>
    <dbReference type="NCBI Taxonomy" id="2954438"/>
    <lineage>
        <taxon>Bacteria</taxon>
        <taxon>Bacillati</taxon>
        <taxon>Actinomycetota</taxon>
        <taxon>Acidimicrobiia</taxon>
        <taxon>Acidimicrobiales</taxon>
        <taxon>Microthrixaceae</taxon>
        <taxon>Candidatus Neomicrothrix</taxon>
    </lineage>
</organism>
<reference evidence="2 3" key="1">
    <citation type="submission" date="2020-10" db="EMBL/GenBank/DDBJ databases">
        <title>Connecting structure to function with the recovery of over 1000 high-quality activated sludge metagenome-assembled genomes encoding full-length rRNA genes using long-read sequencing.</title>
        <authorList>
            <person name="Singleton C.M."/>
            <person name="Petriglieri F."/>
            <person name="Kristensen J.M."/>
            <person name="Kirkegaard R.H."/>
            <person name="Michaelsen T.Y."/>
            <person name="Andersen M.H."/>
            <person name="Karst S.M."/>
            <person name="Dueholm M.S."/>
            <person name="Nielsen P.H."/>
            <person name="Albertsen M."/>
        </authorList>
    </citation>
    <scope>NUCLEOTIDE SEQUENCE [LARGE SCALE GENOMIC DNA]</scope>
    <source>
        <strain evidence="2">Lyne_18-Q3-R50-59_MAXAC.006</strain>
    </source>
</reference>
<protein>
    <submittedName>
        <fullName evidence="2">Uncharacterized protein</fullName>
    </submittedName>
</protein>